<protein>
    <recommendedName>
        <fullName evidence="6">Small ribosomal subunit protein uS17</fullName>
    </recommendedName>
</protein>
<dbReference type="PRINTS" id="PR00973">
    <property type="entry name" value="RIBOSOMALS17"/>
</dbReference>
<comment type="subunit">
    <text evidence="6">Part of the 30S ribosomal subunit.</text>
</comment>
<dbReference type="InterPro" id="IPR019979">
    <property type="entry name" value="Ribosomal_uS17_CS"/>
</dbReference>
<dbReference type="GO" id="GO:0019843">
    <property type="term" value="F:rRNA binding"/>
    <property type="evidence" value="ECO:0007669"/>
    <property type="project" value="UniProtKB-UniRule"/>
</dbReference>
<evidence type="ECO:0000256" key="2">
    <source>
        <dbReference type="ARBA" id="ARBA00022730"/>
    </source>
</evidence>
<evidence type="ECO:0000256" key="1">
    <source>
        <dbReference type="ARBA" id="ARBA00010254"/>
    </source>
</evidence>
<comment type="function">
    <text evidence="6">One of the primary rRNA binding proteins, it binds specifically to the 5'-end of 16S ribosomal RNA.</text>
</comment>
<dbReference type="RefSeq" id="WP_135028767.1">
    <property type="nucleotide sequence ID" value="NZ_BMLA01000006.1"/>
</dbReference>
<dbReference type="AlphaFoldDB" id="A0A4Y8X5A5"/>
<evidence type="ECO:0000256" key="6">
    <source>
        <dbReference type="HAMAP-Rule" id="MF_01345"/>
    </source>
</evidence>
<dbReference type="Gene3D" id="2.40.50.140">
    <property type="entry name" value="Nucleic acid-binding proteins"/>
    <property type="match status" value="1"/>
</dbReference>
<keyword evidence="2 6" id="KW-0699">rRNA-binding</keyword>
<dbReference type="GO" id="GO:0003735">
    <property type="term" value="F:structural constituent of ribosome"/>
    <property type="evidence" value="ECO:0007669"/>
    <property type="project" value="UniProtKB-UniRule"/>
</dbReference>
<dbReference type="PANTHER" id="PTHR10744">
    <property type="entry name" value="40S RIBOSOMAL PROTEIN S11 FAMILY MEMBER"/>
    <property type="match status" value="1"/>
</dbReference>
<dbReference type="Pfam" id="PF00366">
    <property type="entry name" value="Ribosomal_S17"/>
    <property type="match status" value="1"/>
</dbReference>
<dbReference type="SUPFAM" id="SSF50249">
    <property type="entry name" value="Nucleic acid-binding proteins"/>
    <property type="match status" value="1"/>
</dbReference>
<name>A0A4Y8X5A5_9MICC</name>
<dbReference type="NCBIfam" id="TIGR03635">
    <property type="entry name" value="uS17_bact"/>
    <property type="match status" value="1"/>
</dbReference>
<proteinExistence type="inferred from homology"/>
<dbReference type="PANTHER" id="PTHR10744:SF1">
    <property type="entry name" value="SMALL RIBOSOMAL SUBUNIT PROTEIN US17M"/>
    <property type="match status" value="1"/>
</dbReference>
<keyword evidence="5 6" id="KW-0687">Ribonucleoprotein</keyword>
<accession>A0A4Y8X5A5</accession>
<evidence type="ECO:0000256" key="5">
    <source>
        <dbReference type="ARBA" id="ARBA00023274"/>
    </source>
</evidence>
<dbReference type="HAMAP" id="MF_01345_B">
    <property type="entry name" value="Ribosomal_uS17_B"/>
    <property type="match status" value="1"/>
</dbReference>
<dbReference type="PROSITE" id="PS00056">
    <property type="entry name" value="RIBOSOMAL_S17"/>
    <property type="match status" value="1"/>
</dbReference>
<comment type="caution">
    <text evidence="8">The sequence shown here is derived from an EMBL/GenBank/DDBJ whole genome shotgun (WGS) entry which is preliminary data.</text>
</comment>
<dbReference type="InterPro" id="IPR000266">
    <property type="entry name" value="Ribosomal_uS17"/>
</dbReference>
<evidence type="ECO:0000256" key="3">
    <source>
        <dbReference type="ARBA" id="ARBA00022884"/>
    </source>
</evidence>
<dbReference type="EMBL" id="JACHMC010000001">
    <property type="protein sequence ID" value="MBB4882156.1"/>
    <property type="molecule type" value="Genomic_DNA"/>
</dbReference>
<dbReference type="NCBIfam" id="NF004123">
    <property type="entry name" value="PRK05610.1"/>
    <property type="match status" value="1"/>
</dbReference>
<evidence type="ECO:0000256" key="7">
    <source>
        <dbReference type="RuleBase" id="RU003872"/>
    </source>
</evidence>
<dbReference type="InterPro" id="IPR012340">
    <property type="entry name" value="NA-bd_OB-fold"/>
</dbReference>
<dbReference type="GO" id="GO:0022627">
    <property type="term" value="C:cytosolic small ribosomal subunit"/>
    <property type="evidence" value="ECO:0007669"/>
    <property type="project" value="UniProtKB-UniRule"/>
</dbReference>
<dbReference type="CDD" id="cd00364">
    <property type="entry name" value="Ribosomal_uS17"/>
    <property type="match status" value="1"/>
</dbReference>
<keyword evidence="3 6" id="KW-0694">RNA-binding</keyword>
<gene>
    <name evidence="6" type="primary">rpsQ</name>
    <name evidence="8" type="ORF">BJ976_000507</name>
</gene>
<sequence>MTEQTAAPVEERNYRKALRGVVVSDKMDKTIVVEVEDRKKHSLYGKVMKTSKRVKAHDEENTAGVGDRVRIAETRPLSADKHFRLVEIVERAK</sequence>
<evidence type="ECO:0000256" key="4">
    <source>
        <dbReference type="ARBA" id="ARBA00022980"/>
    </source>
</evidence>
<dbReference type="GO" id="GO:0006412">
    <property type="term" value="P:translation"/>
    <property type="evidence" value="ECO:0007669"/>
    <property type="project" value="UniProtKB-UniRule"/>
</dbReference>
<comment type="similarity">
    <text evidence="1 6 7">Belongs to the universal ribosomal protein uS17 family.</text>
</comment>
<dbReference type="OrthoDB" id="9811714at2"/>
<keyword evidence="9" id="KW-1185">Reference proteome</keyword>
<evidence type="ECO:0000313" key="9">
    <source>
        <dbReference type="Proteomes" id="UP000560081"/>
    </source>
</evidence>
<evidence type="ECO:0000313" key="8">
    <source>
        <dbReference type="EMBL" id="MBB4882156.1"/>
    </source>
</evidence>
<organism evidence="8 9">
    <name type="scientific">Micrococcus flavus</name>
    <dbReference type="NCBI Taxonomy" id="384602"/>
    <lineage>
        <taxon>Bacteria</taxon>
        <taxon>Bacillati</taxon>
        <taxon>Actinomycetota</taxon>
        <taxon>Actinomycetes</taxon>
        <taxon>Micrococcales</taxon>
        <taxon>Micrococcaceae</taxon>
        <taxon>Micrococcus</taxon>
    </lineage>
</organism>
<dbReference type="Proteomes" id="UP000560081">
    <property type="component" value="Unassembled WGS sequence"/>
</dbReference>
<keyword evidence="4 6" id="KW-0689">Ribosomal protein</keyword>
<reference evidence="8 9" key="1">
    <citation type="submission" date="2020-08" db="EMBL/GenBank/DDBJ databases">
        <title>Sequencing the genomes of 1000 actinobacteria strains.</title>
        <authorList>
            <person name="Klenk H.-P."/>
        </authorList>
    </citation>
    <scope>NUCLEOTIDE SEQUENCE [LARGE SCALE GENOMIC DNA]</scope>
    <source>
        <strain evidence="8 9">DSM 19079</strain>
    </source>
</reference>
<dbReference type="InterPro" id="IPR019984">
    <property type="entry name" value="Ribosomal_uS17_bact/chlr"/>
</dbReference>